<dbReference type="InterPro" id="IPR022474">
    <property type="entry name" value="Thiopur_S-MeTfrase_Se/Te_detox"/>
</dbReference>
<evidence type="ECO:0000256" key="1">
    <source>
        <dbReference type="ARBA" id="ARBA00000903"/>
    </source>
</evidence>
<dbReference type="FunFam" id="3.40.50.150:FF:000101">
    <property type="entry name" value="Thiopurine S-methyltransferase"/>
    <property type="match status" value="1"/>
</dbReference>
<feature type="binding site" evidence="9">
    <location>
        <position position="65"/>
    </location>
    <ligand>
        <name>S-adenosyl-L-methionine</name>
        <dbReference type="ChEBI" id="CHEBI:59789"/>
    </ligand>
</feature>
<evidence type="ECO:0000313" key="11">
    <source>
        <dbReference type="Proteomes" id="UP000034071"/>
    </source>
</evidence>
<accession>A0A0F6TPP5</accession>
<evidence type="ECO:0000256" key="6">
    <source>
        <dbReference type="ARBA" id="ARBA00022603"/>
    </source>
</evidence>
<dbReference type="GO" id="GO:0032259">
    <property type="term" value="P:methylation"/>
    <property type="evidence" value="ECO:0007669"/>
    <property type="project" value="UniProtKB-KW"/>
</dbReference>
<keyword evidence="11" id="KW-1185">Reference proteome</keyword>
<dbReference type="InterPro" id="IPR029063">
    <property type="entry name" value="SAM-dependent_MTases_sf"/>
</dbReference>
<comment type="subcellular location">
    <subcellularLocation>
        <location evidence="2 9">Cytoplasm</location>
    </subcellularLocation>
</comment>
<sequence>MDFEFWSNCWARPTQPFHLTAPHHFLTKYFPTYFCHLERVLLPLCGKTQDLNFIAEQGIHAIGVEFNPVAVESFFKDSELTPTVTQESDKTHYQAPGIDLWCADFFDISIDDVGRFERIFDRAALIALPDELRPAYAQHLVKLLKSGGKILLVTMDYVATEMSGPPFRVDIAELERLFPKATIKELDRTSILDSHPRWRELELSYLDEVLYDIHFNEL</sequence>
<dbReference type="InterPro" id="IPR008854">
    <property type="entry name" value="TPMT"/>
</dbReference>
<dbReference type="OrthoDB" id="9778208at2"/>
<comment type="catalytic activity">
    <reaction evidence="1 9">
        <text>S-adenosyl-L-methionine + a thiopurine = S-adenosyl-L-homocysteine + a thiopurine S-methylether.</text>
        <dbReference type="EC" id="2.1.1.67"/>
    </reaction>
</comment>
<evidence type="ECO:0000256" key="4">
    <source>
        <dbReference type="ARBA" id="ARBA00011905"/>
    </source>
</evidence>
<dbReference type="PANTHER" id="PTHR10259">
    <property type="entry name" value="THIOPURINE S-METHYLTRANSFERASE"/>
    <property type="match status" value="1"/>
</dbReference>
<proteinExistence type="inferred from homology"/>
<dbReference type="PANTHER" id="PTHR10259:SF11">
    <property type="entry name" value="THIOPURINE S-METHYLTRANSFERASE"/>
    <property type="match status" value="1"/>
</dbReference>
<keyword evidence="6 9" id="KW-0489">Methyltransferase</keyword>
<dbReference type="GO" id="GO:0010038">
    <property type="term" value="P:response to metal ion"/>
    <property type="evidence" value="ECO:0007669"/>
    <property type="project" value="InterPro"/>
</dbReference>
<keyword evidence="5 9" id="KW-0963">Cytoplasm</keyword>
<dbReference type="Proteomes" id="UP000034071">
    <property type="component" value="Chromosome"/>
</dbReference>
<reference evidence="10 11" key="1">
    <citation type="submission" date="2015-02" db="EMBL/GenBank/DDBJ databases">
        <title>Complete genome sequence of Kangiella geojedonensis strain YCS-5T.</title>
        <authorList>
            <person name="Kim K.M."/>
        </authorList>
    </citation>
    <scope>NUCLEOTIDE SEQUENCE [LARGE SCALE GENOMIC DNA]</scope>
    <source>
        <strain evidence="10 11">YCS-5</strain>
    </source>
</reference>
<dbReference type="EC" id="2.1.1.67" evidence="4 9"/>
<evidence type="ECO:0000256" key="3">
    <source>
        <dbReference type="ARBA" id="ARBA00008145"/>
    </source>
</evidence>
<dbReference type="AlphaFoldDB" id="A0A0F6TPP5"/>
<dbReference type="HOGENOM" id="CLU_085515_1_0_6"/>
<evidence type="ECO:0000313" key="10">
    <source>
        <dbReference type="EMBL" id="AKE51605.1"/>
    </source>
</evidence>
<dbReference type="STRING" id="914150.TQ33_0627"/>
<organism evidence="10 11">
    <name type="scientific">Kangiella geojedonensis</name>
    <dbReference type="NCBI Taxonomy" id="914150"/>
    <lineage>
        <taxon>Bacteria</taxon>
        <taxon>Pseudomonadati</taxon>
        <taxon>Pseudomonadota</taxon>
        <taxon>Gammaproteobacteria</taxon>
        <taxon>Kangiellales</taxon>
        <taxon>Kangiellaceae</taxon>
        <taxon>Kangiella</taxon>
    </lineage>
</organism>
<evidence type="ECO:0000256" key="8">
    <source>
        <dbReference type="ARBA" id="ARBA00022691"/>
    </source>
</evidence>
<dbReference type="EMBL" id="CP010975">
    <property type="protein sequence ID" value="AKE51605.1"/>
    <property type="molecule type" value="Genomic_DNA"/>
</dbReference>
<keyword evidence="8 9" id="KW-0949">S-adenosyl-L-methionine</keyword>
<dbReference type="CDD" id="cd02440">
    <property type="entry name" value="AdoMet_MTases"/>
    <property type="match status" value="1"/>
</dbReference>
<dbReference type="SUPFAM" id="SSF53335">
    <property type="entry name" value="S-adenosyl-L-methionine-dependent methyltransferases"/>
    <property type="match status" value="1"/>
</dbReference>
<gene>
    <name evidence="9" type="primary">tpm</name>
    <name evidence="10" type="ORF">TQ33_0627</name>
</gene>
<dbReference type="GO" id="GO:0008119">
    <property type="term" value="F:thiopurine S-methyltransferase activity"/>
    <property type="evidence" value="ECO:0007669"/>
    <property type="project" value="UniProtKB-UniRule"/>
</dbReference>
<dbReference type="Pfam" id="PF05724">
    <property type="entry name" value="TPMT"/>
    <property type="match status" value="1"/>
</dbReference>
<dbReference type="GO" id="GO:0005737">
    <property type="term" value="C:cytoplasm"/>
    <property type="evidence" value="ECO:0007669"/>
    <property type="project" value="UniProtKB-SubCell"/>
</dbReference>
<feature type="binding site" evidence="9">
    <location>
        <position position="44"/>
    </location>
    <ligand>
        <name>S-adenosyl-L-methionine</name>
        <dbReference type="ChEBI" id="CHEBI:59789"/>
    </ligand>
</feature>
<evidence type="ECO:0000256" key="7">
    <source>
        <dbReference type="ARBA" id="ARBA00022679"/>
    </source>
</evidence>
<dbReference type="KEGG" id="kge:TQ33_0627"/>
<name>A0A0F6TPP5_9GAMM</name>
<evidence type="ECO:0000256" key="5">
    <source>
        <dbReference type="ARBA" id="ARBA00022490"/>
    </source>
</evidence>
<protein>
    <recommendedName>
        <fullName evidence="4 9">Thiopurine S-methyltransferase</fullName>
        <ecNumber evidence="4 9">2.1.1.67</ecNumber>
    </recommendedName>
    <alternativeName>
        <fullName evidence="9">Thiopurine methyltransferase</fullName>
    </alternativeName>
</protein>
<keyword evidence="7 9" id="KW-0808">Transferase</keyword>
<dbReference type="RefSeq" id="WP_046560777.1">
    <property type="nucleotide sequence ID" value="NZ_CP010975.1"/>
</dbReference>
<dbReference type="HAMAP" id="MF_00812">
    <property type="entry name" value="Thiopur_methtran"/>
    <property type="match status" value="1"/>
</dbReference>
<comment type="similarity">
    <text evidence="3 9">Belongs to the class I-like SAM-binding methyltransferase superfamily. TPMT family.</text>
</comment>
<feature type="binding site" evidence="9">
    <location>
        <position position="122"/>
    </location>
    <ligand>
        <name>S-adenosyl-L-methionine</name>
        <dbReference type="ChEBI" id="CHEBI:59789"/>
    </ligand>
</feature>
<dbReference type="PROSITE" id="PS51585">
    <property type="entry name" value="SAM_MT_TPMT"/>
    <property type="match status" value="1"/>
</dbReference>
<evidence type="ECO:0000256" key="9">
    <source>
        <dbReference type="HAMAP-Rule" id="MF_00812"/>
    </source>
</evidence>
<dbReference type="NCBIfam" id="TIGR03840">
    <property type="entry name" value="TMPT_Se_Te"/>
    <property type="match status" value="1"/>
</dbReference>
<dbReference type="PIRSF" id="PIRSF023956">
    <property type="entry name" value="Thiopurine_S-methyltransferase"/>
    <property type="match status" value="1"/>
</dbReference>
<dbReference type="InterPro" id="IPR025835">
    <property type="entry name" value="Thiopurine_S-MeTrfase"/>
</dbReference>
<evidence type="ECO:0000256" key="2">
    <source>
        <dbReference type="ARBA" id="ARBA00004496"/>
    </source>
</evidence>
<dbReference type="Gene3D" id="3.40.50.150">
    <property type="entry name" value="Vaccinia Virus protein VP39"/>
    <property type="match status" value="1"/>
</dbReference>
<feature type="binding site" evidence="9">
    <location>
        <position position="10"/>
    </location>
    <ligand>
        <name>S-adenosyl-L-methionine</name>
        <dbReference type="ChEBI" id="CHEBI:59789"/>
    </ligand>
</feature>